<dbReference type="Proteomes" id="UP001151081">
    <property type="component" value="Unassembled WGS sequence"/>
</dbReference>
<organism evidence="2 3">
    <name type="scientific">Polyangium jinanense</name>
    <dbReference type="NCBI Taxonomy" id="2829994"/>
    <lineage>
        <taxon>Bacteria</taxon>
        <taxon>Pseudomonadati</taxon>
        <taxon>Myxococcota</taxon>
        <taxon>Polyangia</taxon>
        <taxon>Polyangiales</taxon>
        <taxon>Polyangiaceae</taxon>
        <taxon>Polyangium</taxon>
    </lineage>
</organism>
<keyword evidence="3" id="KW-1185">Reference proteome</keyword>
<evidence type="ECO:0008006" key="4">
    <source>
        <dbReference type="Google" id="ProtNLM"/>
    </source>
</evidence>
<evidence type="ECO:0000313" key="3">
    <source>
        <dbReference type="Proteomes" id="UP001151081"/>
    </source>
</evidence>
<comment type="caution">
    <text evidence="2">The sequence shown here is derived from an EMBL/GenBank/DDBJ whole genome shotgun (WGS) entry which is preliminary data.</text>
</comment>
<reference evidence="2 3" key="1">
    <citation type="submission" date="2021-04" db="EMBL/GenBank/DDBJ databases">
        <title>Genome analysis of Polyangium sp.</title>
        <authorList>
            <person name="Li Y."/>
            <person name="Wang J."/>
        </authorList>
    </citation>
    <scope>NUCLEOTIDE SEQUENCE [LARGE SCALE GENOMIC DNA]</scope>
    <source>
        <strain evidence="2 3">SDU14</strain>
    </source>
</reference>
<dbReference type="RefSeq" id="WP_272424479.1">
    <property type="nucleotide sequence ID" value="NZ_JAGTJJ010000038.1"/>
</dbReference>
<feature type="chain" id="PRO_5040732476" description="Lipoprotein" evidence="1">
    <location>
        <begin position="20"/>
        <end position="201"/>
    </location>
</feature>
<feature type="signal peptide" evidence="1">
    <location>
        <begin position="1"/>
        <end position="19"/>
    </location>
</feature>
<evidence type="ECO:0000313" key="2">
    <source>
        <dbReference type="EMBL" id="MDC3986382.1"/>
    </source>
</evidence>
<dbReference type="EMBL" id="JAGTJJ010000038">
    <property type="protein sequence ID" value="MDC3986382.1"/>
    <property type="molecule type" value="Genomic_DNA"/>
</dbReference>
<name>A0A9X3X8Z0_9BACT</name>
<accession>A0A9X3X8Z0</accession>
<sequence length="201" mass="21847">MRFSLVLIVLVSCGAPKHAAAPQPDAVRLAEVTTPSEGEPNDVVVLATWVRPAPAVGERWSLVDREGFLGEVVVRGALEARCDHCPQHRATAAPDGAWGRPIADAIAVGPAFGPLTKARITFRDDNWIDAWKKGSKDTFVRELDIDLDGDGIADIARWASGPQVTYELRARVGMTWTVRKRWVTPHLLDVEDVSPAATRGP</sequence>
<gene>
    <name evidence="2" type="ORF">KEG57_38255</name>
</gene>
<protein>
    <recommendedName>
        <fullName evidence="4">Lipoprotein</fullName>
    </recommendedName>
</protein>
<keyword evidence="1" id="KW-0732">Signal</keyword>
<evidence type="ECO:0000256" key="1">
    <source>
        <dbReference type="SAM" id="SignalP"/>
    </source>
</evidence>
<dbReference type="AlphaFoldDB" id="A0A9X3X8Z0"/>
<proteinExistence type="predicted"/>